<dbReference type="InterPro" id="IPR002491">
    <property type="entry name" value="ABC_transptr_periplasmic_BD"/>
</dbReference>
<evidence type="ECO:0000313" key="6">
    <source>
        <dbReference type="EMBL" id="MFL2103590.1"/>
    </source>
</evidence>
<dbReference type="CDD" id="cd01140">
    <property type="entry name" value="FatB"/>
    <property type="match status" value="1"/>
</dbReference>
<evidence type="ECO:0000256" key="2">
    <source>
        <dbReference type="ARBA" id="ARBA00008814"/>
    </source>
</evidence>
<keyword evidence="4" id="KW-0732">Signal</keyword>
<reference evidence="6 7" key="1">
    <citation type="submission" date="2024-08" db="EMBL/GenBank/DDBJ databases">
        <authorList>
            <person name="Arias E."/>
        </authorList>
    </citation>
    <scope>NUCLEOTIDE SEQUENCE [LARGE SCALE GENOMIC DNA]</scope>
    <source>
        <strain evidence="6 7">FAM 24106</strain>
    </source>
</reference>
<dbReference type="Gene3D" id="3.40.50.1980">
    <property type="entry name" value="Nitrogenase molybdenum iron protein domain"/>
    <property type="match status" value="2"/>
</dbReference>
<comment type="subcellular location">
    <subcellularLocation>
        <location evidence="1">Cell envelope</location>
    </subcellularLocation>
</comment>
<dbReference type="PANTHER" id="PTHR30532">
    <property type="entry name" value="IRON III DICITRATE-BINDING PERIPLASMIC PROTEIN"/>
    <property type="match status" value="1"/>
</dbReference>
<comment type="caution">
    <text evidence="6">The sequence shown here is derived from an EMBL/GenBank/DDBJ whole genome shotgun (WGS) entry which is preliminary data.</text>
</comment>
<evidence type="ECO:0000256" key="3">
    <source>
        <dbReference type="ARBA" id="ARBA00022448"/>
    </source>
</evidence>
<evidence type="ECO:0000256" key="1">
    <source>
        <dbReference type="ARBA" id="ARBA00004196"/>
    </source>
</evidence>
<feature type="domain" description="Fe/B12 periplasmic-binding" evidence="5">
    <location>
        <begin position="21"/>
        <end position="282"/>
    </location>
</feature>
<evidence type="ECO:0000256" key="4">
    <source>
        <dbReference type="ARBA" id="ARBA00022729"/>
    </source>
</evidence>
<proteinExistence type="inferred from homology"/>
<dbReference type="InterPro" id="IPR033870">
    <property type="entry name" value="FatB"/>
</dbReference>
<gene>
    <name evidence="6" type="ORF">ACEN37_09995</name>
</gene>
<dbReference type="PROSITE" id="PS50983">
    <property type="entry name" value="FE_B12_PBP"/>
    <property type="match status" value="1"/>
</dbReference>
<accession>A0ABW8ULS3</accession>
<protein>
    <submittedName>
        <fullName evidence="6">Siderophore ABC transporter substrate-binding protein</fullName>
    </submittedName>
</protein>
<keyword evidence="7" id="KW-1185">Reference proteome</keyword>
<dbReference type="EMBL" id="JBGQQK010000032">
    <property type="protein sequence ID" value="MFL2103590.1"/>
    <property type="molecule type" value="Genomic_DNA"/>
</dbReference>
<name>A0ABW8ULS3_9LACT</name>
<comment type="similarity">
    <text evidence="2">Belongs to the bacterial solute-binding protein 8 family.</text>
</comment>
<dbReference type="Proteomes" id="UP001625374">
    <property type="component" value="Unassembled WGS sequence"/>
</dbReference>
<keyword evidence="3" id="KW-0813">Transport</keyword>
<evidence type="ECO:0000259" key="5">
    <source>
        <dbReference type="PROSITE" id="PS50983"/>
    </source>
</evidence>
<sequence length="282" mass="31607">MRNSVYLIYDSDNHSHLYPEKVVVFDMGILDTLSELNLEDSVVGTVTENLPEYLSQFENSGAQSVGNLKEPDLEAVYDLDPDLIIISGRQLDYEDKLNEIAPTLYLGLDLENYWSSFESNMKTIGKIFVSESEMDSQISTIKSNMTNLKEKAESSNYSSLITILNEGSPSAFGKNSRYGMIYDEFGFTPIDTNIEASIHGQSISFEYVLSKDTDLLFVVDRTRAVGGDDSDSDLSKNPVIQKTTAYQKGHIIYLNPELWYLSGGGLQSMKLMIQEIYDQVGL</sequence>
<evidence type="ECO:0000313" key="7">
    <source>
        <dbReference type="Proteomes" id="UP001625374"/>
    </source>
</evidence>
<dbReference type="InterPro" id="IPR051313">
    <property type="entry name" value="Bact_iron-sidero_bind"/>
</dbReference>
<dbReference type="SUPFAM" id="SSF53807">
    <property type="entry name" value="Helical backbone' metal receptor"/>
    <property type="match status" value="1"/>
</dbReference>
<organism evidence="6 7">
    <name type="scientific">Marinilactibacillus psychrotolerans</name>
    <dbReference type="NCBI Taxonomy" id="191770"/>
    <lineage>
        <taxon>Bacteria</taxon>
        <taxon>Bacillati</taxon>
        <taxon>Bacillota</taxon>
        <taxon>Bacilli</taxon>
        <taxon>Lactobacillales</taxon>
        <taxon>Carnobacteriaceae</taxon>
        <taxon>Marinilactibacillus</taxon>
    </lineage>
</organism>
<dbReference type="PANTHER" id="PTHR30532:SF28">
    <property type="entry name" value="PETROBACTIN-BINDING PROTEIN YCLQ"/>
    <property type="match status" value="1"/>
</dbReference>
<dbReference type="RefSeq" id="WP_407143676.1">
    <property type="nucleotide sequence ID" value="NZ_JBGQQK010000032.1"/>
</dbReference>
<dbReference type="Pfam" id="PF01497">
    <property type="entry name" value="Peripla_BP_2"/>
    <property type="match status" value="1"/>
</dbReference>